<organism evidence="2 3">
    <name type="scientific">Pseudogymnoascus verrucosus</name>
    <dbReference type="NCBI Taxonomy" id="342668"/>
    <lineage>
        <taxon>Eukaryota</taxon>
        <taxon>Fungi</taxon>
        <taxon>Dikarya</taxon>
        <taxon>Ascomycota</taxon>
        <taxon>Pezizomycotina</taxon>
        <taxon>Leotiomycetes</taxon>
        <taxon>Thelebolales</taxon>
        <taxon>Thelebolaceae</taxon>
        <taxon>Pseudogymnoascus</taxon>
    </lineage>
</organism>
<reference evidence="2 3" key="1">
    <citation type="submission" date="2016-03" db="EMBL/GenBank/DDBJ databases">
        <title>Comparative genomics of Pseudogymnoascus destructans, the fungus causing white-nose syndrome of bats.</title>
        <authorList>
            <person name="Palmer J.M."/>
            <person name="Drees K.P."/>
            <person name="Foster J.T."/>
            <person name="Lindner D.L."/>
        </authorList>
    </citation>
    <scope>NUCLEOTIDE SEQUENCE [LARGE SCALE GENOMIC DNA]</scope>
    <source>
        <strain evidence="2 3">UAMH 10579</strain>
    </source>
</reference>
<feature type="compositionally biased region" description="Low complexity" evidence="1">
    <location>
        <begin position="48"/>
        <end position="65"/>
    </location>
</feature>
<proteinExistence type="predicted"/>
<dbReference type="GeneID" id="28842949"/>
<dbReference type="Proteomes" id="UP000091956">
    <property type="component" value="Unassembled WGS sequence"/>
</dbReference>
<dbReference type="RefSeq" id="XP_018126174.1">
    <property type="nucleotide sequence ID" value="XM_018278976.1"/>
</dbReference>
<sequence>MEDNFGDVDGGGYGDVSPFADVSGGSPFTMDTLQSLQTGAYEDFISASSAASPAPLPSSTATVTAGSSQMRIQTQQLQLTPRGQQQQLQVVLRAQQARQMQILQQQQQQQQQQQTLGFRDQQNQWAGPAAMEEQMRALMEGGVV</sequence>
<dbReference type="EMBL" id="KV460267">
    <property type="protein sequence ID" value="OBT92441.1"/>
    <property type="molecule type" value="Genomic_DNA"/>
</dbReference>
<feature type="region of interest" description="Disordered" evidence="1">
    <location>
        <begin position="48"/>
        <end position="67"/>
    </location>
</feature>
<evidence type="ECO:0000313" key="2">
    <source>
        <dbReference type="EMBL" id="OBT92441.1"/>
    </source>
</evidence>
<evidence type="ECO:0000256" key="1">
    <source>
        <dbReference type="SAM" id="MobiDB-lite"/>
    </source>
</evidence>
<accession>A0A1B8G9F6</accession>
<dbReference type="AlphaFoldDB" id="A0A1B8G9F6"/>
<name>A0A1B8G9F6_9PEZI</name>
<reference evidence="3" key="2">
    <citation type="journal article" date="2018" name="Nat. Commun.">
        <title>Extreme sensitivity to ultraviolet light in the fungal pathogen causing white-nose syndrome of bats.</title>
        <authorList>
            <person name="Palmer J.M."/>
            <person name="Drees K.P."/>
            <person name="Foster J.T."/>
            <person name="Lindner D.L."/>
        </authorList>
    </citation>
    <scope>NUCLEOTIDE SEQUENCE [LARGE SCALE GENOMIC DNA]</scope>
    <source>
        <strain evidence="3">UAMH 10579</strain>
    </source>
</reference>
<protein>
    <submittedName>
        <fullName evidence="2">Uncharacterized protein</fullName>
    </submittedName>
</protein>
<keyword evidence="3" id="KW-1185">Reference proteome</keyword>
<gene>
    <name evidence="2" type="ORF">VE01_09563</name>
</gene>
<evidence type="ECO:0000313" key="3">
    <source>
        <dbReference type="Proteomes" id="UP000091956"/>
    </source>
</evidence>